<dbReference type="Proteomes" id="UP000282106">
    <property type="component" value="Unassembled WGS sequence"/>
</dbReference>
<feature type="domain" description="OmpR/PhoB-type" evidence="11">
    <location>
        <begin position="138"/>
        <end position="237"/>
    </location>
</feature>
<dbReference type="SMART" id="SM00448">
    <property type="entry name" value="REC"/>
    <property type="match status" value="1"/>
</dbReference>
<dbReference type="AlphaFoldDB" id="A0A3N0V9M3"/>
<dbReference type="SUPFAM" id="SSF46894">
    <property type="entry name" value="C-terminal effector domain of the bipartite response regulators"/>
    <property type="match status" value="1"/>
</dbReference>
<evidence type="ECO:0000256" key="1">
    <source>
        <dbReference type="ARBA" id="ARBA00004496"/>
    </source>
</evidence>
<dbReference type="InParanoid" id="A0A3N0V9M3"/>
<dbReference type="Pfam" id="PF00486">
    <property type="entry name" value="Trans_reg_C"/>
    <property type="match status" value="1"/>
</dbReference>
<protein>
    <submittedName>
        <fullName evidence="12">DNA-binding response regulator</fullName>
    </submittedName>
</protein>
<dbReference type="GO" id="GO:0000976">
    <property type="term" value="F:transcription cis-regulatory region binding"/>
    <property type="evidence" value="ECO:0007669"/>
    <property type="project" value="TreeGrafter"/>
</dbReference>
<dbReference type="FunCoup" id="A0A3N0V9M3">
    <property type="interactions" value="277"/>
</dbReference>
<dbReference type="Gene3D" id="6.10.250.690">
    <property type="match status" value="1"/>
</dbReference>
<dbReference type="Gene3D" id="3.40.50.2300">
    <property type="match status" value="1"/>
</dbReference>
<dbReference type="EMBL" id="RJVO01000005">
    <property type="protein sequence ID" value="ROH89028.1"/>
    <property type="molecule type" value="Genomic_DNA"/>
</dbReference>
<keyword evidence="6 9" id="KW-0238">DNA-binding</keyword>
<keyword evidence="7" id="KW-0804">Transcription</keyword>
<evidence type="ECO:0000256" key="3">
    <source>
        <dbReference type="ARBA" id="ARBA00022553"/>
    </source>
</evidence>
<reference evidence="12 13" key="1">
    <citation type="submission" date="2018-10" db="EMBL/GenBank/DDBJ databases">
        <authorList>
            <person name="Chen W.-M."/>
        </authorList>
    </citation>
    <scope>NUCLEOTIDE SEQUENCE [LARGE SCALE GENOMIC DNA]</scope>
    <source>
        <strain evidence="12 13">THS-13</strain>
    </source>
</reference>
<sequence>MSASAPAPHPGARLLLVEDDRKLARLLADYLGSNGLSVHCVHDGAEGYARARSEPWDLVVLDVMLPGMDGLSILQRLREESNLPILMLTARGGESERIHGLEGGADDYLPKTVSARELLARVRALLRRAGSAPLAEAPKALEVGDLRLDVGARSVQQAGQRLALTPVEFDLLLALAQRRGRVCSREQLLEQARDRSFDGIDRSIDVHIASLRRKLGDDPKQPHYIRTVRTAGYLLVDPEAA</sequence>
<dbReference type="InterPro" id="IPR001867">
    <property type="entry name" value="OmpR/PhoB-type_DNA-bd"/>
</dbReference>
<dbReference type="CDD" id="cd00383">
    <property type="entry name" value="trans_reg_C"/>
    <property type="match status" value="1"/>
</dbReference>
<dbReference type="PROSITE" id="PS51755">
    <property type="entry name" value="OMPR_PHOB"/>
    <property type="match status" value="1"/>
</dbReference>
<evidence type="ECO:0000256" key="9">
    <source>
        <dbReference type="PROSITE-ProRule" id="PRU01091"/>
    </source>
</evidence>
<comment type="caution">
    <text evidence="12">The sequence shown here is derived from an EMBL/GenBank/DDBJ whole genome shotgun (WGS) entry which is preliminary data.</text>
</comment>
<dbReference type="FunFam" id="3.40.50.2300:FF:000002">
    <property type="entry name" value="DNA-binding response regulator PhoP"/>
    <property type="match status" value="1"/>
</dbReference>
<dbReference type="InterPro" id="IPR039420">
    <property type="entry name" value="WalR-like"/>
</dbReference>
<evidence type="ECO:0000313" key="13">
    <source>
        <dbReference type="Proteomes" id="UP000282106"/>
    </source>
</evidence>
<keyword evidence="2" id="KW-0963">Cytoplasm</keyword>
<dbReference type="Gene3D" id="1.10.10.10">
    <property type="entry name" value="Winged helix-like DNA-binding domain superfamily/Winged helix DNA-binding domain"/>
    <property type="match status" value="1"/>
</dbReference>
<dbReference type="GO" id="GO:0006355">
    <property type="term" value="P:regulation of DNA-templated transcription"/>
    <property type="evidence" value="ECO:0007669"/>
    <property type="project" value="InterPro"/>
</dbReference>
<feature type="DNA-binding region" description="OmpR/PhoB-type" evidence="9">
    <location>
        <begin position="138"/>
        <end position="237"/>
    </location>
</feature>
<dbReference type="InterPro" id="IPR036388">
    <property type="entry name" value="WH-like_DNA-bd_sf"/>
</dbReference>
<evidence type="ECO:0000256" key="2">
    <source>
        <dbReference type="ARBA" id="ARBA00022490"/>
    </source>
</evidence>
<accession>A0A3N0V9M3</accession>
<dbReference type="SMART" id="SM00862">
    <property type="entry name" value="Trans_reg_C"/>
    <property type="match status" value="1"/>
</dbReference>
<dbReference type="PANTHER" id="PTHR48111">
    <property type="entry name" value="REGULATOR OF RPOS"/>
    <property type="match status" value="1"/>
</dbReference>
<keyword evidence="13" id="KW-1185">Reference proteome</keyword>
<dbReference type="PANTHER" id="PTHR48111:SF39">
    <property type="entry name" value="TRANSCRIPTIONAL REGULATORY PROTEIN CPXR"/>
    <property type="match status" value="1"/>
</dbReference>
<dbReference type="InterPro" id="IPR011006">
    <property type="entry name" value="CheY-like_superfamily"/>
</dbReference>
<gene>
    <name evidence="12" type="ORF">ED208_11480</name>
</gene>
<comment type="subcellular location">
    <subcellularLocation>
        <location evidence="1">Cytoplasm</location>
    </subcellularLocation>
</comment>
<dbReference type="PROSITE" id="PS50110">
    <property type="entry name" value="RESPONSE_REGULATORY"/>
    <property type="match status" value="1"/>
</dbReference>
<dbReference type="FunFam" id="1.10.10.10:FF:000099">
    <property type="entry name" value="Two-component system response regulator TorR"/>
    <property type="match status" value="1"/>
</dbReference>
<dbReference type="GO" id="GO:0005829">
    <property type="term" value="C:cytosol"/>
    <property type="evidence" value="ECO:0007669"/>
    <property type="project" value="TreeGrafter"/>
</dbReference>
<organism evidence="12 13">
    <name type="scientific">Stagnimonas aquatica</name>
    <dbReference type="NCBI Taxonomy" id="2689987"/>
    <lineage>
        <taxon>Bacteria</taxon>
        <taxon>Pseudomonadati</taxon>
        <taxon>Pseudomonadota</taxon>
        <taxon>Gammaproteobacteria</taxon>
        <taxon>Nevskiales</taxon>
        <taxon>Nevskiaceae</taxon>
        <taxon>Stagnimonas</taxon>
    </lineage>
</organism>
<name>A0A3N0V9M3_9GAMM</name>
<evidence type="ECO:0000259" key="10">
    <source>
        <dbReference type="PROSITE" id="PS50110"/>
    </source>
</evidence>
<feature type="domain" description="Response regulatory" evidence="10">
    <location>
        <begin position="13"/>
        <end position="126"/>
    </location>
</feature>
<dbReference type="InterPro" id="IPR001789">
    <property type="entry name" value="Sig_transdc_resp-reg_receiver"/>
</dbReference>
<evidence type="ECO:0000256" key="8">
    <source>
        <dbReference type="PROSITE-ProRule" id="PRU00169"/>
    </source>
</evidence>
<evidence type="ECO:0000259" key="11">
    <source>
        <dbReference type="PROSITE" id="PS51755"/>
    </source>
</evidence>
<dbReference type="Pfam" id="PF00072">
    <property type="entry name" value="Response_reg"/>
    <property type="match status" value="1"/>
</dbReference>
<keyword evidence="4" id="KW-0902">Two-component regulatory system</keyword>
<feature type="modified residue" description="4-aspartylphosphate" evidence="8">
    <location>
        <position position="62"/>
    </location>
</feature>
<dbReference type="SUPFAM" id="SSF52172">
    <property type="entry name" value="CheY-like"/>
    <property type="match status" value="1"/>
</dbReference>
<dbReference type="InterPro" id="IPR016032">
    <property type="entry name" value="Sig_transdc_resp-reg_C-effctor"/>
</dbReference>
<keyword evidence="5" id="KW-0805">Transcription regulation</keyword>
<keyword evidence="3 8" id="KW-0597">Phosphoprotein</keyword>
<evidence type="ECO:0000256" key="4">
    <source>
        <dbReference type="ARBA" id="ARBA00023012"/>
    </source>
</evidence>
<evidence type="ECO:0000313" key="12">
    <source>
        <dbReference type="EMBL" id="ROH89028.1"/>
    </source>
</evidence>
<dbReference type="GO" id="GO:0032993">
    <property type="term" value="C:protein-DNA complex"/>
    <property type="evidence" value="ECO:0007669"/>
    <property type="project" value="TreeGrafter"/>
</dbReference>
<evidence type="ECO:0000256" key="5">
    <source>
        <dbReference type="ARBA" id="ARBA00023015"/>
    </source>
</evidence>
<evidence type="ECO:0000256" key="7">
    <source>
        <dbReference type="ARBA" id="ARBA00023163"/>
    </source>
</evidence>
<dbReference type="GO" id="GO:0000156">
    <property type="term" value="F:phosphorelay response regulator activity"/>
    <property type="evidence" value="ECO:0007669"/>
    <property type="project" value="TreeGrafter"/>
</dbReference>
<evidence type="ECO:0000256" key="6">
    <source>
        <dbReference type="ARBA" id="ARBA00023125"/>
    </source>
</evidence>
<proteinExistence type="predicted"/>
<dbReference type="RefSeq" id="WP_123212050.1">
    <property type="nucleotide sequence ID" value="NZ_RJVO01000005.1"/>
</dbReference>